<sequence length="203" mass="23364">MYLIMWKKSEDLVHGFNFIVTFSIRSGASPLQPANKFAKCLQLLPAVAITCVYFNSFACNLLYAIEPTNPRYFFSLLPKYAQTTASYLILFVVEYYHTVIGFFIFNWTFLSTIFYLIAILNSLSYLRAKIKFTNGMTAIRGTDSTSLKIAESRKLYTQLLIFNTYVQSCWFELLKLGFPGITLHGTNLLPQSWAGLRRFTETR</sequence>
<accession>A0A8J2P6T1</accession>
<protein>
    <submittedName>
        <fullName evidence="2">Uncharacterized protein</fullName>
    </submittedName>
</protein>
<keyword evidence="1" id="KW-1133">Transmembrane helix</keyword>
<keyword evidence="1" id="KW-0812">Transmembrane</keyword>
<name>A0A8J2P6T1_9HEXA</name>
<feature type="transmembrane region" description="Helical" evidence="1">
    <location>
        <begin position="43"/>
        <end position="65"/>
    </location>
</feature>
<comment type="caution">
    <text evidence="2">The sequence shown here is derived from an EMBL/GenBank/DDBJ whole genome shotgun (WGS) entry which is preliminary data.</text>
</comment>
<keyword evidence="1" id="KW-0472">Membrane</keyword>
<proteinExistence type="predicted"/>
<dbReference type="Proteomes" id="UP000708208">
    <property type="component" value="Unassembled WGS sequence"/>
</dbReference>
<evidence type="ECO:0000256" key="1">
    <source>
        <dbReference type="SAM" id="Phobius"/>
    </source>
</evidence>
<keyword evidence="3" id="KW-1185">Reference proteome</keyword>
<feature type="transmembrane region" description="Helical" evidence="1">
    <location>
        <begin position="99"/>
        <end position="126"/>
    </location>
</feature>
<organism evidence="2 3">
    <name type="scientific">Allacma fusca</name>
    <dbReference type="NCBI Taxonomy" id="39272"/>
    <lineage>
        <taxon>Eukaryota</taxon>
        <taxon>Metazoa</taxon>
        <taxon>Ecdysozoa</taxon>
        <taxon>Arthropoda</taxon>
        <taxon>Hexapoda</taxon>
        <taxon>Collembola</taxon>
        <taxon>Symphypleona</taxon>
        <taxon>Sminthuridae</taxon>
        <taxon>Allacma</taxon>
    </lineage>
</organism>
<dbReference type="EMBL" id="CAJVCH010156683">
    <property type="protein sequence ID" value="CAG7727997.1"/>
    <property type="molecule type" value="Genomic_DNA"/>
</dbReference>
<evidence type="ECO:0000313" key="3">
    <source>
        <dbReference type="Proteomes" id="UP000708208"/>
    </source>
</evidence>
<gene>
    <name evidence="2" type="ORF">AFUS01_LOCUS16809</name>
</gene>
<reference evidence="2" key="1">
    <citation type="submission" date="2021-06" db="EMBL/GenBank/DDBJ databases">
        <authorList>
            <person name="Hodson N. C."/>
            <person name="Mongue J. A."/>
            <person name="Jaron S. K."/>
        </authorList>
    </citation>
    <scope>NUCLEOTIDE SEQUENCE</scope>
</reference>
<evidence type="ECO:0000313" key="2">
    <source>
        <dbReference type="EMBL" id="CAG7727997.1"/>
    </source>
</evidence>
<dbReference type="AlphaFoldDB" id="A0A8J2P6T1"/>